<reference evidence="1 2" key="1">
    <citation type="submission" date="2018-06" db="EMBL/GenBank/DDBJ databases">
        <title>Genomic Encyclopedia of Type Strains, Phase IV (KMG-IV): sequencing the most valuable type-strain genomes for metagenomic binning, comparative biology and taxonomic classification.</title>
        <authorList>
            <person name="Goeker M."/>
        </authorList>
    </citation>
    <scope>NUCLEOTIDE SEQUENCE [LARGE SCALE GENOMIC DNA]</scope>
    <source>
        <strain evidence="1 2">DSM 5</strain>
    </source>
</reference>
<dbReference type="Pfam" id="PF06279">
    <property type="entry name" value="DUF1033"/>
    <property type="match status" value="1"/>
</dbReference>
<protein>
    <recommendedName>
        <fullName evidence="3">DUF1033 family protein</fullName>
    </recommendedName>
</protein>
<organism evidence="1 2">
    <name type="scientific">Psychrobacillus insolitus</name>
    <dbReference type="NCBI Taxonomy" id="1461"/>
    <lineage>
        <taxon>Bacteria</taxon>
        <taxon>Bacillati</taxon>
        <taxon>Bacillota</taxon>
        <taxon>Bacilli</taxon>
        <taxon>Bacillales</taxon>
        <taxon>Bacillaceae</taxon>
        <taxon>Psychrobacillus</taxon>
    </lineage>
</organism>
<evidence type="ECO:0008006" key="3">
    <source>
        <dbReference type="Google" id="ProtNLM"/>
    </source>
</evidence>
<name>A0A2W7MUR5_9BACI</name>
<proteinExistence type="predicted"/>
<dbReference type="EMBL" id="QKZI01000001">
    <property type="protein sequence ID" value="PZX07561.1"/>
    <property type="molecule type" value="Genomic_DNA"/>
</dbReference>
<dbReference type="AlphaFoldDB" id="A0A2W7MUR5"/>
<dbReference type="InterPro" id="IPR010434">
    <property type="entry name" value="DUF1033"/>
</dbReference>
<dbReference type="Proteomes" id="UP000248646">
    <property type="component" value="Unassembled WGS sequence"/>
</dbReference>
<evidence type="ECO:0000313" key="2">
    <source>
        <dbReference type="Proteomes" id="UP000248646"/>
    </source>
</evidence>
<sequence length="92" mass="11430">MFEIIYMKADFEPWWAFEGWEEHIIKKSTFDNQQEALVYLNELLTEFREKFPKEKGKDEKYWAFWSEKEQCFCESCDEDLQLYHGIIWNELE</sequence>
<evidence type="ECO:0000313" key="1">
    <source>
        <dbReference type="EMBL" id="PZX07561.1"/>
    </source>
</evidence>
<accession>A0A2W7MUR5</accession>
<gene>
    <name evidence="1" type="ORF">C7437_101680</name>
</gene>
<dbReference type="RefSeq" id="WP_111438199.1">
    <property type="nucleotide sequence ID" value="NZ_QKZI01000001.1"/>
</dbReference>
<comment type="caution">
    <text evidence="1">The sequence shown here is derived from an EMBL/GenBank/DDBJ whole genome shotgun (WGS) entry which is preliminary data.</text>
</comment>
<keyword evidence="2" id="KW-1185">Reference proteome</keyword>
<dbReference type="OrthoDB" id="2389779at2"/>